<dbReference type="Proteomes" id="UP001530400">
    <property type="component" value="Unassembled WGS sequence"/>
</dbReference>
<dbReference type="GO" id="GO:0051213">
    <property type="term" value="F:dioxygenase activity"/>
    <property type="evidence" value="ECO:0007669"/>
    <property type="project" value="UniProtKB-KW"/>
</dbReference>
<dbReference type="InterPro" id="IPR005123">
    <property type="entry name" value="Oxoglu/Fe-dep_dioxygenase_dom"/>
</dbReference>
<dbReference type="Pfam" id="PF13640">
    <property type="entry name" value="2OG-FeII_Oxy_3"/>
    <property type="match status" value="1"/>
</dbReference>
<keyword evidence="15" id="KW-1185">Reference proteome</keyword>
<proteinExistence type="predicted"/>
<feature type="chain" id="PRO_5044748215" description="Procollagen-proline 4-dioxygenase" evidence="11">
    <location>
        <begin position="25"/>
        <end position="430"/>
    </location>
</feature>
<dbReference type="Gene3D" id="2.60.120.620">
    <property type="entry name" value="q2cbj1_9rhob like domain"/>
    <property type="match status" value="1"/>
</dbReference>
<dbReference type="InterPro" id="IPR044862">
    <property type="entry name" value="Pro_4_hyd_alph_FE2OG_OXY"/>
</dbReference>
<evidence type="ECO:0000256" key="4">
    <source>
        <dbReference type="ARBA" id="ARBA00022692"/>
    </source>
</evidence>
<sequence length="430" mass="47642">MISLHSSLIVSMITIICPISAASAGCTDKNDNCSFWASQGECQNNPGFMHSNCPVSCGTCVEMKEEDLLLIENVTNYGKKQVVQGEHSPRTLDVIRKTMHYMQNDLQKLPPQVIAECTNRDELCAFWAAIGECTNNPEFMSQECGPSCQNCGEPVVPPCPPLGTIAAIQPGGIHDMFERIVSNAPGNNTDIDIDQDMTNYTVQILSMPNEKALDVSVEYGQYPWVISFDNFVTDEECDKLIELGHMVGYARSRDAGEVKADGSFEDIVSEGRTSSGAFCSYPSNCRGDDVAQRIHDRIAKVTGIPAGNSEDLQILKYEVGEKYGIHHDFVDQQLLHQCGPRILTFFLYLNDVEEGGETVFPYLGISVKPKKGAALLWPSVLSSAPRQRDMKTAHEAKPVIKDRKYGVNSWLHMYEYVDLPCGFNTPYDLL</sequence>
<comment type="cofactor">
    <cofactor evidence="1">
        <name>L-ascorbate</name>
        <dbReference type="ChEBI" id="CHEBI:38290"/>
    </cofactor>
</comment>
<evidence type="ECO:0000256" key="6">
    <source>
        <dbReference type="ARBA" id="ARBA00022964"/>
    </source>
</evidence>
<evidence type="ECO:0000313" key="14">
    <source>
        <dbReference type="EMBL" id="KAL3767920.1"/>
    </source>
</evidence>
<dbReference type="PROSITE" id="PS51670">
    <property type="entry name" value="SHKT"/>
    <property type="match status" value="2"/>
</dbReference>
<dbReference type="InterPro" id="IPR003582">
    <property type="entry name" value="ShKT_dom"/>
</dbReference>
<keyword evidence="4" id="KW-0812">Transmembrane</keyword>
<evidence type="ECO:0000256" key="3">
    <source>
        <dbReference type="ARBA" id="ARBA00004308"/>
    </source>
</evidence>
<feature type="signal peptide" evidence="11">
    <location>
        <begin position="1"/>
        <end position="24"/>
    </location>
</feature>
<dbReference type="PANTHER" id="PTHR10869:SF233">
    <property type="entry name" value="FE2OG DIOXYGENASE DOMAIN-CONTAINING PROTEIN"/>
    <property type="match status" value="1"/>
</dbReference>
<dbReference type="InterPro" id="IPR006620">
    <property type="entry name" value="Pro_4_hyd_alph"/>
</dbReference>
<evidence type="ECO:0000256" key="5">
    <source>
        <dbReference type="ARBA" id="ARBA00022723"/>
    </source>
</evidence>
<dbReference type="PANTHER" id="PTHR10869">
    <property type="entry name" value="PROLYL 4-HYDROXYLASE ALPHA SUBUNIT"/>
    <property type="match status" value="1"/>
</dbReference>
<keyword evidence="7" id="KW-1133">Transmembrane helix</keyword>
<organism evidence="14 15">
    <name type="scientific">Cyclotella atomus</name>
    <dbReference type="NCBI Taxonomy" id="382360"/>
    <lineage>
        <taxon>Eukaryota</taxon>
        <taxon>Sar</taxon>
        <taxon>Stramenopiles</taxon>
        <taxon>Ochrophyta</taxon>
        <taxon>Bacillariophyta</taxon>
        <taxon>Coscinodiscophyceae</taxon>
        <taxon>Thalassiosirophycidae</taxon>
        <taxon>Stephanodiscales</taxon>
        <taxon>Stephanodiscaceae</taxon>
        <taxon>Cyclotella</taxon>
    </lineage>
</organism>
<dbReference type="SMART" id="SM00702">
    <property type="entry name" value="P4Hc"/>
    <property type="match status" value="1"/>
</dbReference>
<evidence type="ECO:0000256" key="7">
    <source>
        <dbReference type="ARBA" id="ARBA00022989"/>
    </source>
</evidence>
<feature type="domain" description="ShKT" evidence="13">
    <location>
        <begin position="26"/>
        <end position="60"/>
    </location>
</feature>
<keyword evidence="10" id="KW-0472">Membrane</keyword>
<dbReference type="GO" id="GO:0046872">
    <property type="term" value="F:metal ion binding"/>
    <property type="evidence" value="ECO:0007669"/>
    <property type="project" value="UniProtKB-KW"/>
</dbReference>
<protein>
    <recommendedName>
        <fullName evidence="16">Procollagen-proline 4-dioxygenase</fullName>
    </recommendedName>
</protein>
<evidence type="ECO:0000256" key="11">
    <source>
        <dbReference type="SAM" id="SignalP"/>
    </source>
</evidence>
<dbReference type="InterPro" id="IPR045054">
    <property type="entry name" value="P4HA-like"/>
</dbReference>
<evidence type="ECO:0008006" key="16">
    <source>
        <dbReference type="Google" id="ProtNLM"/>
    </source>
</evidence>
<evidence type="ECO:0000256" key="9">
    <source>
        <dbReference type="ARBA" id="ARBA00023004"/>
    </source>
</evidence>
<feature type="domain" description="Fe2OG dioxygenase" evidence="12">
    <location>
        <begin position="308"/>
        <end position="413"/>
    </location>
</feature>
<dbReference type="SMART" id="SM00254">
    <property type="entry name" value="ShKT"/>
    <property type="match status" value="2"/>
</dbReference>
<evidence type="ECO:0000313" key="15">
    <source>
        <dbReference type="Proteomes" id="UP001530400"/>
    </source>
</evidence>
<dbReference type="Pfam" id="PF01549">
    <property type="entry name" value="ShK"/>
    <property type="match status" value="2"/>
</dbReference>
<evidence type="ECO:0000256" key="8">
    <source>
        <dbReference type="ARBA" id="ARBA00023002"/>
    </source>
</evidence>
<dbReference type="AlphaFoldDB" id="A0ABD3MVG5"/>
<feature type="domain" description="ShKT" evidence="13">
    <location>
        <begin position="117"/>
        <end position="151"/>
    </location>
</feature>
<evidence type="ECO:0000256" key="1">
    <source>
        <dbReference type="ARBA" id="ARBA00001961"/>
    </source>
</evidence>
<dbReference type="FunFam" id="2.60.120.620:FF:000031">
    <property type="entry name" value="Predicted protein"/>
    <property type="match status" value="1"/>
</dbReference>
<dbReference type="GO" id="GO:0016020">
    <property type="term" value="C:membrane"/>
    <property type="evidence" value="ECO:0007669"/>
    <property type="project" value="UniProtKB-SubCell"/>
</dbReference>
<keyword evidence="8" id="KW-0560">Oxidoreductase</keyword>
<evidence type="ECO:0000256" key="2">
    <source>
        <dbReference type="ARBA" id="ARBA00004167"/>
    </source>
</evidence>
<keyword evidence="9" id="KW-0408">Iron</keyword>
<keyword evidence="6" id="KW-0223">Dioxygenase</keyword>
<evidence type="ECO:0000259" key="12">
    <source>
        <dbReference type="PROSITE" id="PS51471"/>
    </source>
</evidence>
<keyword evidence="5" id="KW-0479">Metal-binding</keyword>
<dbReference type="Gene3D" id="1.10.10.1940">
    <property type="match status" value="1"/>
</dbReference>
<reference evidence="14 15" key="1">
    <citation type="submission" date="2024-10" db="EMBL/GenBank/DDBJ databases">
        <title>Updated reference genomes for cyclostephanoid diatoms.</title>
        <authorList>
            <person name="Roberts W.R."/>
            <person name="Alverson A.J."/>
        </authorList>
    </citation>
    <scope>NUCLEOTIDE SEQUENCE [LARGE SCALE GENOMIC DNA]</scope>
    <source>
        <strain evidence="14 15">AJA010-31</strain>
    </source>
</reference>
<dbReference type="PROSITE" id="PS51471">
    <property type="entry name" value="FE2OG_OXY"/>
    <property type="match status" value="1"/>
</dbReference>
<gene>
    <name evidence="14" type="ORF">ACHAWO_001816</name>
</gene>
<name>A0ABD3MVG5_9STRA</name>
<evidence type="ECO:0000256" key="10">
    <source>
        <dbReference type="ARBA" id="ARBA00023136"/>
    </source>
</evidence>
<dbReference type="EMBL" id="JALLPJ020001356">
    <property type="protein sequence ID" value="KAL3767920.1"/>
    <property type="molecule type" value="Genomic_DNA"/>
</dbReference>
<comment type="caution">
    <text evidence="14">The sequence shown here is derived from an EMBL/GenBank/DDBJ whole genome shotgun (WGS) entry which is preliminary data.</text>
</comment>
<dbReference type="GO" id="GO:0012505">
    <property type="term" value="C:endomembrane system"/>
    <property type="evidence" value="ECO:0007669"/>
    <property type="project" value="UniProtKB-SubCell"/>
</dbReference>
<comment type="subcellular location">
    <subcellularLocation>
        <location evidence="3">Endomembrane system</location>
    </subcellularLocation>
    <subcellularLocation>
        <location evidence="2">Membrane</location>
        <topology evidence="2">Single-pass membrane protein</topology>
    </subcellularLocation>
</comment>
<keyword evidence="11" id="KW-0732">Signal</keyword>
<evidence type="ECO:0000259" key="13">
    <source>
        <dbReference type="PROSITE" id="PS51670"/>
    </source>
</evidence>
<accession>A0ABD3MVG5</accession>